<protein>
    <submittedName>
        <fullName evidence="2">Class I SAM-dependent methyltransferase</fullName>
        <ecNumber evidence="2">2.1.1.-</ecNumber>
    </submittedName>
</protein>
<dbReference type="SUPFAM" id="SSF53335">
    <property type="entry name" value="S-adenosyl-L-methionine-dependent methyltransferases"/>
    <property type="match status" value="1"/>
</dbReference>
<dbReference type="GO" id="GO:0008168">
    <property type="term" value="F:methyltransferase activity"/>
    <property type="evidence" value="ECO:0007669"/>
    <property type="project" value="UniProtKB-KW"/>
</dbReference>
<dbReference type="InterPro" id="IPR013217">
    <property type="entry name" value="Methyltransf_12"/>
</dbReference>
<proteinExistence type="predicted"/>
<dbReference type="PANTHER" id="PTHR43861">
    <property type="entry name" value="TRANS-ACONITATE 2-METHYLTRANSFERASE-RELATED"/>
    <property type="match status" value="1"/>
</dbReference>
<name>A0ABV8GAA0_9ACTN</name>
<evidence type="ECO:0000313" key="2">
    <source>
        <dbReference type="EMBL" id="MFC4010911.1"/>
    </source>
</evidence>
<organism evidence="2 3">
    <name type="scientific">Nonomuraea purpurea</name>
    <dbReference type="NCBI Taxonomy" id="1849276"/>
    <lineage>
        <taxon>Bacteria</taxon>
        <taxon>Bacillati</taxon>
        <taxon>Actinomycetota</taxon>
        <taxon>Actinomycetes</taxon>
        <taxon>Streptosporangiales</taxon>
        <taxon>Streptosporangiaceae</taxon>
        <taxon>Nonomuraea</taxon>
    </lineage>
</organism>
<dbReference type="EC" id="2.1.1.-" evidence="2"/>
<evidence type="ECO:0000313" key="3">
    <source>
        <dbReference type="Proteomes" id="UP001595851"/>
    </source>
</evidence>
<dbReference type="CDD" id="cd02440">
    <property type="entry name" value="AdoMet_MTases"/>
    <property type="match status" value="1"/>
</dbReference>
<keyword evidence="2" id="KW-0489">Methyltransferase</keyword>
<dbReference type="Pfam" id="PF08242">
    <property type="entry name" value="Methyltransf_12"/>
    <property type="match status" value="1"/>
</dbReference>
<dbReference type="Proteomes" id="UP001595851">
    <property type="component" value="Unassembled WGS sequence"/>
</dbReference>
<dbReference type="PANTHER" id="PTHR43861:SF1">
    <property type="entry name" value="TRANS-ACONITATE 2-METHYLTRANSFERASE"/>
    <property type="match status" value="1"/>
</dbReference>
<dbReference type="InterPro" id="IPR029063">
    <property type="entry name" value="SAM-dependent_MTases_sf"/>
</dbReference>
<evidence type="ECO:0000259" key="1">
    <source>
        <dbReference type="Pfam" id="PF08242"/>
    </source>
</evidence>
<reference evidence="3" key="1">
    <citation type="journal article" date="2019" name="Int. J. Syst. Evol. Microbiol.">
        <title>The Global Catalogue of Microorganisms (GCM) 10K type strain sequencing project: providing services to taxonomists for standard genome sequencing and annotation.</title>
        <authorList>
            <consortium name="The Broad Institute Genomics Platform"/>
            <consortium name="The Broad Institute Genome Sequencing Center for Infectious Disease"/>
            <person name="Wu L."/>
            <person name="Ma J."/>
        </authorList>
    </citation>
    <scope>NUCLEOTIDE SEQUENCE [LARGE SCALE GENOMIC DNA]</scope>
    <source>
        <strain evidence="3">TBRC 1276</strain>
    </source>
</reference>
<keyword evidence="2" id="KW-0808">Transferase</keyword>
<keyword evidence="3" id="KW-1185">Reference proteome</keyword>
<accession>A0ABV8GAA0</accession>
<feature type="domain" description="Methyltransferase type 12" evidence="1">
    <location>
        <begin position="53"/>
        <end position="145"/>
    </location>
</feature>
<dbReference type="RefSeq" id="WP_379530879.1">
    <property type="nucleotide sequence ID" value="NZ_JBHSBI010000014.1"/>
</dbReference>
<dbReference type="EMBL" id="JBHSBI010000014">
    <property type="protein sequence ID" value="MFC4010911.1"/>
    <property type="molecule type" value="Genomic_DNA"/>
</dbReference>
<comment type="caution">
    <text evidence="2">The sequence shown here is derived from an EMBL/GenBank/DDBJ whole genome shotgun (WGS) entry which is preliminary data.</text>
</comment>
<dbReference type="GO" id="GO:0032259">
    <property type="term" value="P:methylation"/>
    <property type="evidence" value="ECO:0007669"/>
    <property type="project" value="UniProtKB-KW"/>
</dbReference>
<dbReference type="Gene3D" id="3.40.50.150">
    <property type="entry name" value="Vaccinia Virus protein VP39"/>
    <property type="match status" value="1"/>
</dbReference>
<gene>
    <name evidence="2" type="ORF">ACFOY2_27035</name>
</gene>
<sequence length="246" mass="26914">MTNPGRGGSFYDEPQIVDRYLDHRHSRTSSPNYVMEEPALLSELGTVTGLRVLDLGCGDAAIGQTLLNAGCLSYLGLDGSTAMVKAGSTALQGTAGRVELTDIENFSAPPSSFDLILSRLAFHYVEDIESALAACHACLSPGGRLIFTVVHPVLTSYDAETQGKRTNWIVDDYFLKGPRQRNWFGGTVTWFHRTIEDYVRALTTTGFTLTSLRECAPSEERLNGAAAELARRRRVPLFLLLTGTRP</sequence>